<dbReference type="VEuPathDB" id="FungiDB:SPPG_00161"/>
<dbReference type="eggNOG" id="KOG0136">
    <property type="taxonomic scope" value="Eukaryota"/>
</dbReference>
<feature type="binding site" evidence="12">
    <location>
        <position position="179"/>
    </location>
    <ligand>
        <name>FAD</name>
        <dbReference type="ChEBI" id="CHEBI:57692"/>
    </ligand>
</feature>
<feature type="active site" description="Proton acceptor" evidence="11">
    <location>
        <position position="426"/>
    </location>
</feature>
<dbReference type="SUPFAM" id="SSF47203">
    <property type="entry name" value="Acyl-CoA dehydrogenase C-terminal domain-like"/>
    <property type="match status" value="2"/>
</dbReference>
<dbReference type="Pfam" id="PF22924">
    <property type="entry name" value="ACOX_C_alpha1"/>
    <property type="match status" value="1"/>
</dbReference>
<feature type="domain" description="Acyl-CoA oxidase C-alpha1" evidence="15">
    <location>
        <begin position="276"/>
        <end position="441"/>
    </location>
</feature>
<dbReference type="FunFam" id="2.40.110.10:FF:000003">
    <property type="entry name" value="Acyl-coenzyme A oxidase"/>
    <property type="match status" value="1"/>
</dbReference>
<comment type="subcellular location">
    <subcellularLocation>
        <location evidence="2">Peroxisome</location>
    </subcellularLocation>
</comment>
<dbReference type="GO" id="GO:0071949">
    <property type="term" value="F:FAD binding"/>
    <property type="evidence" value="ECO:0007669"/>
    <property type="project" value="InterPro"/>
</dbReference>
<dbReference type="Gene3D" id="1.20.140.10">
    <property type="entry name" value="Butyryl-CoA Dehydrogenase, subunit A, domain 3"/>
    <property type="match status" value="2"/>
</dbReference>
<dbReference type="SUPFAM" id="SSF56645">
    <property type="entry name" value="Acyl-CoA dehydrogenase NM domain-like"/>
    <property type="match status" value="1"/>
</dbReference>
<dbReference type="InterPro" id="IPR036250">
    <property type="entry name" value="AcylCo_DH-like_C"/>
</dbReference>
<evidence type="ECO:0000259" key="13">
    <source>
        <dbReference type="Pfam" id="PF01756"/>
    </source>
</evidence>
<dbReference type="InParanoid" id="A0A0L0HTK8"/>
<keyword evidence="4 10" id="KW-0285">Flavoprotein</keyword>
<dbReference type="InterPro" id="IPR055060">
    <property type="entry name" value="ACOX_C_alpha1"/>
</dbReference>
<dbReference type="Pfam" id="PF01756">
    <property type="entry name" value="ACOX"/>
    <property type="match status" value="1"/>
</dbReference>
<dbReference type="GO" id="GO:0005777">
    <property type="term" value="C:peroxisome"/>
    <property type="evidence" value="ECO:0007669"/>
    <property type="project" value="UniProtKB-SubCell"/>
</dbReference>
<dbReference type="InterPro" id="IPR002655">
    <property type="entry name" value="Acyl-CoA_oxidase_C"/>
</dbReference>
<evidence type="ECO:0000259" key="15">
    <source>
        <dbReference type="Pfam" id="PF22924"/>
    </source>
</evidence>
<comment type="similarity">
    <text evidence="3 10">Belongs to the acyl-CoA oxidase family.</text>
</comment>
<sequence length="671" mass="76205">MPMKHTTEDLAAARATSTFDVSKMTDIVHGPRRAKTLRFLTDLAKNDHILRKDDRPYLGRTERFYRSMQIQKRYIELRNQYGFDVEELMYFRWIYDEYAFTDLHELMFLPTLRAQASAEQLAKWMPEAENFKWIGCYAQTELGHGSNVKELETRAVLDLQTDEWVLDTPTITSSKFWIGALGRMATHAILMAQLVIKGQSFGIHPFLLPLRSLKDHTVLPGITIMDIGPKIGANSQDNGFMQLKGVRIPRENMLMRYSRVTREGAYIKPPHDRLSYGTMTYVRVTLVDQSFFYLSRAVTIATRYTAVRRQNRDQSISGMDGGEVTVMDYGMVQHRLFPLIVLSYAFAFTRDRMTAMYHQMIKQINDGDMSMLAQVHAESSGLKSYCTLVAAEGIEEARRVCGGHGYSQASGIPGFYGTFLASNTYEGENYLLTQQTTKYLIRQLRSFQSKKTGDLSPDTAYLQRATSADFGSEKIQSTKKADLASRSVQAHALEHRAARLVLEVADMDAVSGRRWTDLNVAMARAARAHSQLFVWRALAEKVDSVKRSGPEELVSILSEMRDIYFLWILTGADAGDFLEDGYAQGAQARDLLAEKLKNMRKNAVALVDAFDWDDYVLDSALGRYDGKVYEALIEFAKKEPLNKQPVVFGYQEIVRPLLDGQCGTYKPKSRL</sequence>
<dbReference type="Gene3D" id="2.40.110.10">
    <property type="entry name" value="Butyryl-CoA Dehydrogenase, subunit A, domain 2"/>
    <property type="match status" value="1"/>
</dbReference>
<evidence type="ECO:0000256" key="12">
    <source>
        <dbReference type="PIRSR" id="PIRSR000168-2"/>
    </source>
</evidence>
<dbReference type="GO" id="GO:0055088">
    <property type="term" value="P:lipid homeostasis"/>
    <property type="evidence" value="ECO:0007669"/>
    <property type="project" value="TreeGrafter"/>
</dbReference>
<dbReference type="GO" id="GO:0003997">
    <property type="term" value="F:acyl-CoA oxidase activity"/>
    <property type="evidence" value="ECO:0007669"/>
    <property type="project" value="InterPro"/>
</dbReference>
<evidence type="ECO:0000256" key="7">
    <source>
        <dbReference type="ARBA" id="ARBA00023002"/>
    </source>
</evidence>
<dbReference type="Gene3D" id="1.10.540.10">
    <property type="entry name" value="Acyl-CoA dehydrogenase/oxidase, N-terminal domain"/>
    <property type="match status" value="1"/>
</dbReference>
<evidence type="ECO:0000256" key="1">
    <source>
        <dbReference type="ARBA" id="ARBA00001974"/>
    </source>
</evidence>
<keyword evidence="5 10" id="KW-0274">FAD</keyword>
<evidence type="ECO:0000256" key="5">
    <source>
        <dbReference type="ARBA" id="ARBA00022827"/>
    </source>
</evidence>
<evidence type="ECO:0000256" key="8">
    <source>
        <dbReference type="ARBA" id="ARBA00023098"/>
    </source>
</evidence>
<dbReference type="PIRSF" id="PIRSF000168">
    <property type="entry name" value="Acyl-CoA_oxidase"/>
    <property type="match status" value="1"/>
</dbReference>
<feature type="binding site" evidence="12">
    <location>
        <position position="140"/>
    </location>
    <ligand>
        <name>FAD</name>
        <dbReference type="ChEBI" id="CHEBI:57692"/>
    </ligand>
</feature>
<organism evidence="16 17">
    <name type="scientific">Spizellomyces punctatus (strain DAOM BR117)</name>
    <dbReference type="NCBI Taxonomy" id="645134"/>
    <lineage>
        <taxon>Eukaryota</taxon>
        <taxon>Fungi</taxon>
        <taxon>Fungi incertae sedis</taxon>
        <taxon>Chytridiomycota</taxon>
        <taxon>Chytridiomycota incertae sedis</taxon>
        <taxon>Chytridiomycetes</taxon>
        <taxon>Spizellomycetales</taxon>
        <taxon>Spizellomycetaceae</taxon>
        <taxon>Spizellomyces</taxon>
    </lineage>
</organism>
<protein>
    <recommendedName>
        <fullName evidence="10">Acyl-coenzyme A oxidase</fullName>
    </recommendedName>
</protein>
<dbReference type="Proteomes" id="UP000053201">
    <property type="component" value="Unassembled WGS sequence"/>
</dbReference>
<evidence type="ECO:0000256" key="9">
    <source>
        <dbReference type="ARBA" id="ARBA00023140"/>
    </source>
</evidence>
<evidence type="ECO:0000256" key="6">
    <source>
        <dbReference type="ARBA" id="ARBA00022832"/>
    </source>
</evidence>
<dbReference type="GO" id="GO:0033540">
    <property type="term" value="P:fatty acid beta-oxidation using acyl-CoA oxidase"/>
    <property type="evidence" value="ECO:0007669"/>
    <property type="project" value="UniProtKB-UniPathway"/>
</dbReference>
<keyword evidence="8" id="KW-0443">Lipid metabolism</keyword>
<dbReference type="STRING" id="645134.A0A0L0HTK8"/>
<dbReference type="OMA" id="WNMYNVL"/>
<dbReference type="InterPro" id="IPR037069">
    <property type="entry name" value="AcylCoA_DH/ox_N_sf"/>
</dbReference>
<dbReference type="InterPro" id="IPR029320">
    <property type="entry name" value="Acyl-CoA_ox_N"/>
</dbReference>
<dbReference type="FunFam" id="1.20.140.10:FF:000005">
    <property type="entry name" value="Acyl-coenzyme A oxidase"/>
    <property type="match status" value="1"/>
</dbReference>
<gene>
    <name evidence="16" type="ORF">SPPG_00161</name>
</gene>
<accession>A0A0L0HTK8</accession>
<evidence type="ECO:0000259" key="14">
    <source>
        <dbReference type="Pfam" id="PF14749"/>
    </source>
</evidence>
<evidence type="ECO:0000256" key="3">
    <source>
        <dbReference type="ARBA" id="ARBA00006288"/>
    </source>
</evidence>
<keyword evidence="9" id="KW-0576">Peroxisome</keyword>
<keyword evidence="6" id="KW-0276">Fatty acid metabolism</keyword>
<dbReference type="Pfam" id="PF14749">
    <property type="entry name" value="Acyl-CoA_ox_N"/>
    <property type="match status" value="1"/>
</dbReference>
<dbReference type="EMBL" id="KQ257450">
    <property type="protein sequence ID" value="KND04432.1"/>
    <property type="molecule type" value="Genomic_DNA"/>
</dbReference>
<evidence type="ECO:0000313" key="17">
    <source>
        <dbReference type="Proteomes" id="UP000053201"/>
    </source>
</evidence>
<evidence type="ECO:0000256" key="10">
    <source>
        <dbReference type="PIRNR" id="PIRNR000168"/>
    </source>
</evidence>
<dbReference type="PANTHER" id="PTHR10909:SF250">
    <property type="entry name" value="PEROXISOMAL ACYL-COENZYME A OXIDASE 1"/>
    <property type="match status" value="1"/>
</dbReference>
<proteinExistence type="inferred from homology"/>
<dbReference type="InterPro" id="IPR009100">
    <property type="entry name" value="AcylCoA_DH/oxidase_NM_dom_sf"/>
</dbReference>
<comment type="cofactor">
    <cofactor evidence="1">
        <name>FAD</name>
        <dbReference type="ChEBI" id="CHEBI:57692"/>
    </cofactor>
</comment>
<dbReference type="InterPro" id="IPR012258">
    <property type="entry name" value="Acyl-CoA_oxidase"/>
</dbReference>
<dbReference type="InterPro" id="IPR046373">
    <property type="entry name" value="Acyl-CoA_Oxase/DH_mid-dom_sf"/>
</dbReference>
<keyword evidence="17" id="KW-1185">Reference proteome</keyword>
<dbReference type="GO" id="GO:0005504">
    <property type="term" value="F:fatty acid binding"/>
    <property type="evidence" value="ECO:0007669"/>
    <property type="project" value="TreeGrafter"/>
</dbReference>
<feature type="domain" description="Acyl-coenzyme A oxidase N-terminal" evidence="14">
    <location>
        <begin position="20"/>
        <end position="134"/>
    </location>
</feature>
<dbReference type="RefSeq" id="XP_016612471.1">
    <property type="nucleotide sequence ID" value="XM_016748494.1"/>
</dbReference>
<evidence type="ECO:0000313" key="16">
    <source>
        <dbReference type="EMBL" id="KND04432.1"/>
    </source>
</evidence>
<keyword evidence="7" id="KW-0560">Oxidoreductase</keyword>
<dbReference type="AlphaFoldDB" id="A0A0L0HTK8"/>
<evidence type="ECO:0000256" key="2">
    <source>
        <dbReference type="ARBA" id="ARBA00004275"/>
    </source>
</evidence>
<name>A0A0L0HTK8_SPIPD</name>
<feature type="domain" description="Acyl-CoA oxidase C-terminal" evidence="13">
    <location>
        <begin position="488"/>
        <end position="658"/>
    </location>
</feature>
<dbReference type="PANTHER" id="PTHR10909">
    <property type="entry name" value="ELECTRON TRANSPORT OXIDOREDUCTASE"/>
    <property type="match status" value="1"/>
</dbReference>
<reference evidence="16 17" key="1">
    <citation type="submission" date="2009-08" db="EMBL/GenBank/DDBJ databases">
        <title>The Genome Sequence of Spizellomyces punctatus strain DAOM BR117.</title>
        <authorList>
            <consortium name="The Broad Institute Genome Sequencing Platform"/>
            <person name="Russ C."/>
            <person name="Cuomo C."/>
            <person name="Shea T."/>
            <person name="Young S.K."/>
            <person name="Zeng Q."/>
            <person name="Koehrsen M."/>
            <person name="Haas B."/>
            <person name="Borodovsky M."/>
            <person name="Guigo R."/>
            <person name="Alvarado L."/>
            <person name="Berlin A."/>
            <person name="Bochicchio J."/>
            <person name="Borenstein D."/>
            <person name="Chapman S."/>
            <person name="Chen Z."/>
            <person name="Engels R."/>
            <person name="Freedman E."/>
            <person name="Gellesch M."/>
            <person name="Goldberg J."/>
            <person name="Griggs A."/>
            <person name="Gujja S."/>
            <person name="Heiman D."/>
            <person name="Hepburn T."/>
            <person name="Howarth C."/>
            <person name="Jen D."/>
            <person name="Larson L."/>
            <person name="Lewis B."/>
            <person name="Mehta T."/>
            <person name="Park D."/>
            <person name="Pearson M."/>
            <person name="Roberts A."/>
            <person name="Saif S."/>
            <person name="Shenoy N."/>
            <person name="Sisk P."/>
            <person name="Stolte C."/>
            <person name="Sykes S."/>
            <person name="Thomson T."/>
            <person name="Walk T."/>
            <person name="White J."/>
            <person name="Yandava C."/>
            <person name="Burger G."/>
            <person name="Gray M.W."/>
            <person name="Holland P.W.H."/>
            <person name="King N."/>
            <person name="Lang F.B.F."/>
            <person name="Roger A.J."/>
            <person name="Ruiz-Trillo I."/>
            <person name="Lander E."/>
            <person name="Nusbaum C."/>
        </authorList>
    </citation>
    <scope>NUCLEOTIDE SEQUENCE [LARGE SCALE GENOMIC DNA]</scope>
    <source>
        <strain evidence="16 17">DAOM BR117</strain>
    </source>
</reference>
<dbReference type="GeneID" id="27683907"/>
<dbReference type="UniPathway" id="UPA00661"/>
<evidence type="ECO:0000256" key="11">
    <source>
        <dbReference type="PIRSR" id="PIRSR000168-1"/>
    </source>
</evidence>
<dbReference type="OrthoDB" id="538336at2759"/>
<evidence type="ECO:0000256" key="4">
    <source>
        <dbReference type="ARBA" id="ARBA00022630"/>
    </source>
</evidence>